<name>A0A8X7BDB9_TRICX</name>
<reference evidence="1" key="1">
    <citation type="submission" date="2020-08" db="EMBL/GenBank/DDBJ databases">
        <title>Multicomponent nature underlies the extraordinary mechanical properties of spider dragline silk.</title>
        <authorList>
            <person name="Kono N."/>
            <person name="Nakamura H."/>
            <person name="Mori M."/>
            <person name="Yoshida Y."/>
            <person name="Ohtoshi R."/>
            <person name="Malay A.D."/>
            <person name="Moran D.A.P."/>
            <person name="Tomita M."/>
            <person name="Numata K."/>
            <person name="Arakawa K."/>
        </authorList>
    </citation>
    <scope>NUCLEOTIDE SEQUENCE</scope>
</reference>
<proteinExistence type="predicted"/>
<protein>
    <submittedName>
        <fullName evidence="1">Uncharacterized protein</fullName>
    </submittedName>
</protein>
<organism evidence="1 2">
    <name type="scientific">Trichonephila clavipes</name>
    <name type="common">Golden silk orbweaver</name>
    <name type="synonym">Nephila clavipes</name>
    <dbReference type="NCBI Taxonomy" id="2585209"/>
    <lineage>
        <taxon>Eukaryota</taxon>
        <taxon>Metazoa</taxon>
        <taxon>Ecdysozoa</taxon>
        <taxon>Arthropoda</taxon>
        <taxon>Chelicerata</taxon>
        <taxon>Arachnida</taxon>
        <taxon>Araneae</taxon>
        <taxon>Araneomorphae</taxon>
        <taxon>Entelegynae</taxon>
        <taxon>Araneoidea</taxon>
        <taxon>Nephilidae</taxon>
        <taxon>Trichonephila</taxon>
    </lineage>
</organism>
<dbReference type="EMBL" id="BMAU01021379">
    <property type="protein sequence ID" value="GFY27480.1"/>
    <property type="molecule type" value="Genomic_DNA"/>
</dbReference>
<sequence>MGADDQTGFLCTYHLSVVSRRIKGAISRQLHTSHTFTEPPPASAALLICRSPWIYEVVSITVHVHQLDSIGNETRQTRQCVSSHQQSNIGIDGPRRGVTLCVLHSTKVHEWVFGSESPFG</sequence>
<dbReference type="AlphaFoldDB" id="A0A8X7BDB9"/>
<dbReference type="Proteomes" id="UP000887159">
    <property type="component" value="Unassembled WGS sequence"/>
</dbReference>
<evidence type="ECO:0000313" key="1">
    <source>
        <dbReference type="EMBL" id="GFY27480.1"/>
    </source>
</evidence>
<gene>
    <name evidence="1" type="primary">AVEN_120600_1</name>
    <name evidence="1" type="ORF">TNCV_2071001</name>
</gene>
<comment type="caution">
    <text evidence="1">The sequence shown here is derived from an EMBL/GenBank/DDBJ whole genome shotgun (WGS) entry which is preliminary data.</text>
</comment>
<evidence type="ECO:0000313" key="2">
    <source>
        <dbReference type="Proteomes" id="UP000887159"/>
    </source>
</evidence>
<keyword evidence="2" id="KW-1185">Reference proteome</keyword>
<accession>A0A8X7BDB9</accession>